<dbReference type="EMBL" id="JAJCIS010000016">
    <property type="protein sequence ID" value="MCB7388874.1"/>
    <property type="molecule type" value="Genomic_DNA"/>
</dbReference>
<feature type="domain" description="NIF system FeS cluster assembly NifU C-terminal" evidence="2">
    <location>
        <begin position="8"/>
        <end position="73"/>
    </location>
</feature>
<dbReference type="PANTHER" id="PTHR11178:SF51">
    <property type="entry name" value="FE_S BIOGENESIS PROTEIN NFUA"/>
    <property type="match status" value="1"/>
</dbReference>
<dbReference type="SUPFAM" id="SSF117916">
    <property type="entry name" value="Fe-S cluster assembly (FSCA) domain-like"/>
    <property type="match status" value="1"/>
</dbReference>
<dbReference type="RefSeq" id="WP_066733357.1">
    <property type="nucleotide sequence ID" value="NZ_JAJCIQ010000016.1"/>
</dbReference>
<keyword evidence="4" id="KW-1185">Reference proteome</keyword>
<dbReference type="Gene3D" id="3.30.300.130">
    <property type="entry name" value="Fe-S cluster assembly (FSCA)"/>
    <property type="match status" value="1"/>
</dbReference>
<name>A0ABS8DKC3_9FIRM</name>
<evidence type="ECO:0000256" key="1">
    <source>
        <dbReference type="ARBA" id="ARBA00049958"/>
    </source>
</evidence>
<evidence type="ECO:0000313" key="4">
    <source>
        <dbReference type="Proteomes" id="UP001299546"/>
    </source>
</evidence>
<proteinExistence type="predicted"/>
<evidence type="ECO:0000259" key="2">
    <source>
        <dbReference type="Pfam" id="PF01106"/>
    </source>
</evidence>
<dbReference type="InterPro" id="IPR001075">
    <property type="entry name" value="NIF_FeS_clus_asmbl_NifU_C"/>
</dbReference>
<dbReference type="Pfam" id="PF01106">
    <property type="entry name" value="NifU"/>
    <property type="match status" value="1"/>
</dbReference>
<evidence type="ECO:0000313" key="3">
    <source>
        <dbReference type="EMBL" id="MCB7388874.1"/>
    </source>
</evidence>
<sequence length="97" mass="11064">METKYQEIETILENYVRPDLRGHNGNIQLVDIKDNIAYVKLIGGCSGCPAAKYTLESVVKETVLKHTDTVRDVKLWEEVSQELYDFAKSFLSMSKHA</sequence>
<comment type="caution">
    <text evidence="3">The sequence shown here is derived from an EMBL/GenBank/DDBJ whole genome shotgun (WGS) entry which is preliminary data.</text>
</comment>
<gene>
    <name evidence="3" type="ORF">LIZ65_16420</name>
</gene>
<dbReference type="InterPro" id="IPR034904">
    <property type="entry name" value="FSCA_dom_sf"/>
</dbReference>
<accession>A0ABS8DKC3</accession>
<dbReference type="PANTHER" id="PTHR11178">
    <property type="entry name" value="IRON-SULFUR CLUSTER SCAFFOLD PROTEIN NFU-RELATED"/>
    <property type="match status" value="1"/>
</dbReference>
<comment type="function">
    <text evidence="1">May be involved in the formation or repair of [Fe-S] clusters present in iron-sulfur proteins.</text>
</comment>
<protein>
    <submittedName>
        <fullName evidence="3">NifU family protein</fullName>
    </submittedName>
</protein>
<reference evidence="3 4" key="1">
    <citation type="submission" date="2021-10" db="EMBL/GenBank/DDBJ databases">
        <title>Collection of gut derived symbiotic bacterial strains cultured from healthy donors.</title>
        <authorList>
            <person name="Lin H."/>
            <person name="Littmann E."/>
            <person name="Kohout C."/>
            <person name="Pamer E.G."/>
        </authorList>
    </citation>
    <scope>NUCLEOTIDE SEQUENCE [LARGE SCALE GENOMIC DNA]</scope>
    <source>
        <strain evidence="3 4">DFI.1.165</strain>
    </source>
</reference>
<organism evidence="3 4">
    <name type="scientific">Bariatricus massiliensis</name>
    <dbReference type="NCBI Taxonomy" id="1745713"/>
    <lineage>
        <taxon>Bacteria</taxon>
        <taxon>Bacillati</taxon>
        <taxon>Bacillota</taxon>
        <taxon>Clostridia</taxon>
        <taxon>Lachnospirales</taxon>
        <taxon>Lachnospiraceae</taxon>
        <taxon>Bariatricus</taxon>
    </lineage>
</organism>
<dbReference type="Proteomes" id="UP001299546">
    <property type="component" value="Unassembled WGS sequence"/>
</dbReference>